<proteinExistence type="inferred from homology"/>
<dbReference type="GO" id="GO:0016616">
    <property type="term" value="F:oxidoreductase activity, acting on the CH-OH group of donors, NAD or NADP as acceptor"/>
    <property type="evidence" value="ECO:0007669"/>
    <property type="project" value="TreeGrafter"/>
</dbReference>
<dbReference type="FunFam" id="3.40.50.720:FF:000084">
    <property type="entry name" value="Short-chain dehydrogenase reductase"/>
    <property type="match status" value="1"/>
</dbReference>
<dbReference type="PANTHER" id="PTHR42760">
    <property type="entry name" value="SHORT-CHAIN DEHYDROGENASES/REDUCTASES FAMILY MEMBER"/>
    <property type="match status" value="1"/>
</dbReference>
<comment type="caution">
    <text evidence="3">The sequence shown here is derived from an EMBL/GenBank/DDBJ whole genome shotgun (WGS) entry which is preliminary data.</text>
</comment>
<dbReference type="NCBIfam" id="NF005559">
    <property type="entry name" value="PRK07231.1"/>
    <property type="match status" value="1"/>
</dbReference>
<reference evidence="3" key="1">
    <citation type="submission" date="2022-07" db="EMBL/GenBank/DDBJ databases">
        <title>Genome Sequence of Xylaria arbuscula.</title>
        <authorList>
            <person name="Buettner E."/>
        </authorList>
    </citation>
    <scope>NUCLEOTIDE SEQUENCE</scope>
    <source>
        <strain evidence="3">VT107</strain>
    </source>
</reference>
<sequence>MSVPPSRRLVGKVAIVTGSSSGLGRAIALSYSQEGAFVVCADLKPEARVDVESEVAVNTDDLIRRNGGSAIYVKADMTVAADVEELVQETVRQFGRLDIMVNNAGISLEAGQAPQKIHETAESRWDITMAVNVKSVFLGCKFATAQMLKQELPASGDRGWIINISSIFGLIGASYAASKGAVSNLTRQVAIDYADSAIHCNAICPGYTNTAIFVDTIKFNDKDKIEALHPLHGIGSPQDIVGAAIFLASHEAKWITGVCLPVDGGYTAQLLSRKAINDLVLTLNVYSGIGLAVARQSPSDEPVGKAVSLNVAAYYSMYIRASTSPGQRWDIHGYMETYATSPFPPEIWKARNFTNKNAGEPLQPYNNKHPVFSSTFP</sequence>
<accession>A0A9W8NFT4</accession>
<dbReference type="PRINTS" id="PR00080">
    <property type="entry name" value="SDRFAMILY"/>
</dbReference>
<evidence type="ECO:0000313" key="4">
    <source>
        <dbReference type="Proteomes" id="UP001148614"/>
    </source>
</evidence>
<dbReference type="Proteomes" id="UP001148614">
    <property type="component" value="Unassembled WGS sequence"/>
</dbReference>
<dbReference type="PANTHER" id="PTHR42760:SF124">
    <property type="entry name" value="SHORT-CHAIN DEHYDROGENASE_REDUCTASE"/>
    <property type="match status" value="1"/>
</dbReference>
<evidence type="ECO:0000256" key="2">
    <source>
        <dbReference type="ARBA" id="ARBA00022857"/>
    </source>
</evidence>
<organism evidence="3 4">
    <name type="scientific">Xylaria arbuscula</name>
    <dbReference type="NCBI Taxonomy" id="114810"/>
    <lineage>
        <taxon>Eukaryota</taxon>
        <taxon>Fungi</taxon>
        <taxon>Dikarya</taxon>
        <taxon>Ascomycota</taxon>
        <taxon>Pezizomycotina</taxon>
        <taxon>Sordariomycetes</taxon>
        <taxon>Xylariomycetidae</taxon>
        <taxon>Xylariales</taxon>
        <taxon>Xylariaceae</taxon>
        <taxon>Xylaria</taxon>
    </lineage>
</organism>
<dbReference type="Gene3D" id="3.40.50.720">
    <property type="entry name" value="NAD(P)-binding Rossmann-like Domain"/>
    <property type="match status" value="1"/>
</dbReference>
<dbReference type="VEuPathDB" id="FungiDB:F4678DRAFT_452674"/>
<dbReference type="InterPro" id="IPR020904">
    <property type="entry name" value="Sc_DH/Rdtase_CS"/>
</dbReference>
<dbReference type="SUPFAM" id="SSF51735">
    <property type="entry name" value="NAD(P)-binding Rossmann-fold domains"/>
    <property type="match status" value="1"/>
</dbReference>
<dbReference type="PRINTS" id="PR00081">
    <property type="entry name" value="GDHRDH"/>
</dbReference>
<dbReference type="InterPro" id="IPR036291">
    <property type="entry name" value="NAD(P)-bd_dom_sf"/>
</dbReference>
<keyword evidence="4" id="KW-1185">Reference proteome</keyword>
<evidence type="ECO:0000256" key="1">
    <source>
        <dbReference type="ARBA" id="ARBA00006484"/>
    </source>
</evidence>
<keyword evidence="2" id="KW-0521">NADP</keyword>
<dbReference type="InterPro" id="IPR002347">
    <property type="entry name" value="SDR_fam"/>
</dbReference>
<protein>
    <submittedName>
        <fullName evidence="3">Uncharacterized protein</fullName>
    </submittedName>
</protein>
<evidence type="ECO:0000313" key="3">
    <source>
        <dbReference type="EMBL" id="KAJ3573164.1"/>
    </source>
</evidence>
<gene>
    <name evidence="3" type="ORF">NPX13_g4801</name>
</gene>
<name>A0A9W8NFT4_9PEZI</name>
<dbReference type="PROSITE" id="PS00061">
    <property type="entry name" value="ADH_SHORT"/>
    <property type="match status" value="1"/>
</dbReference>
<dbReference type="CDD" id="cd05233">
    <property type="entry name" value="SDR_c"/>
    <property type="match status" value="1"/>
</dbReference>
<dbReference type="Pfam" id="PF13561">
    <property type="entry name" value="adh_short_C2"/>
    <property type="match status" value="1"/>
</dbReference>
<dbReference type="AlphaFoldDB" id="A0A9W8NFT4"/>
<dbReference type="EMBL" id="JANPWZ010000704">
    <property type="protein sequence ID" value="KAJ3573164.1"/>
    <property type="molecule type" value="Genomic_DNA"/>
</dbReference>
<comment type="similarity">
    <text evidence="1">Belongs to the short-chain dehydrogenases/reductases (SDR) family.</text>
</comment>